<dbReference type="AlphaFoldDB" id="A0A8U0HV55"/>
<dbReference type="EMBL" id="CP096659">
    <property type="protein sequence ID" value="UPV74576.1"/>
    <property type="molecule type" value="Genomic_DNA"/>
</dbReference>
<evidence type="ECO:0000313" key="4">
    <source>
        <dbReference type="Proteomes" id="UP000830729"/>
    </source>
</evidence>
<name>A0A8U0HV55_9EURY</name>
<feature type="region of interest" description="Disordered" evidence="1">
    <location>
        <begin position="26"/>
        <end position="75"/>
    </location>
</feature>
<accession>A0A8U0HV55</accession>
<dbReference type="GeneID" id="73043908"/>
<gene>
    <name evidence="3" type="ORF">M0R89_00560</name>
</gene>
<organism evidence="3 4">
    <name type="scientific">Halorussus limi</name>
    <dbReference type="NCBI Taxonomy" id="2938695"/>
    <lineage>
        <taxon>Archaea</taxon>
        <taxon>Methanobacteriati</taxon>
        <taxon>Methanobacteriota</taxon>
        <taxon>Stenosarchaea group</taxon>
        <taxon>Halobacteria</taxon>
        <taxon>Halobacteriales</taxon>
        <taxon>Haladaptataceae</taxon>
        <taxon>Halorussus</taxon>
    </lineage>
</organism>
<dbReference type="RefSeq" id="WP_248650621.1">
    <property type="nucleotide sequence ID" value="NZ_CP096659.1"/>
</dbReference>
<protein>
    <submittedName>
        <fullName evidence="3">Uncharacterized protein</fullName>
    </submittedName>
</protein>
<evidence type="ECO:0000256" key="1">
    <source>
        <dbReference type="SAM" id="MobiDB-lite"/>
    </source>
</evidence>
<keyword evidence="2" id="KW-1133">Transmembrane helix</keyword>
<dbReference type="InterPro" id="IPR058376">
    <property type="entry name" value="DUF8063"/>
</dbReference>
<sequence>MQTSKTSIAALLVILVATSGIGVAGADTGSTTSTPTHNTTTTQTPTTTTTDVSTTNQQSSTTTTTTPATGATSGQTNQDCIQVVTKQGGTTTKQCIPRHYQKIDNSTSVVAVDWDSEVVTIVIESETPQQISITDPYSVDKNKQGGDVAFTDETLSSGRNVVHMRATEKSGDKELWIGTSEDLDYISNPETPFLVNGIKTVHIYLSGAAGGSSIILVGLAFVAYKRRKIKNGWTNVIEDYKP</sequence>
<keyword evidence="2" id="KW-0472">Membrane</keyword>
<feature type="transmembrane region" description="Helical" evidence="2">
    <location>
        <begin position="203"/>
        <end position="224"/>
    </location>
</feature>
<evidence type="ECO:0000256" key="2">
    <source>
        <dbReference type="SAM" id="Phobius"/>
    </source>
</evidence>
<dbReference type="Proteomes" id="UP000830729">
    <property type="component" value="Chromosome"/>
</dbReference>
<keyword evidence="4" id="KW-1185">Reference proteome</keyword>
<dbReference type="Pfam" id="PF26259">
    <property type="entry name" value="DUF8063"/>
    <property type="match status" value="1"/>
</dbReference>
<reference evidence="3 4" key="1">
    <citation type="submission" date="2022-04" db="EMBL/GenBank/DDBJ databases">
        <title>Diverse halophilic archaea isolated from saline environments.</title>
        <authorList>
            <person name="Cui H.-L."/>
        </authorList>
    </citation>
    <scope>NUCLEOTIDE SEQUENCE [LARGE SCALE GENOMIC DNA]</scope>
    <source>
        <strain evidence="3 4">XZYJT49</strain>
    </source>
</reference>
<dbReference type="KEGG" id="halx:M0R89_00560"/>
<keyword evidence="2" id="KW-0812">Transmembrane</keyword>
<proteinExistence type="predicted"/>
<evidence type="ECO:0000313" key="3">
    <source>
        <dbReference type="EMBL" id="UPV74576.1"/>
    </source>
</evidence>